<evidence type="ECO:0000256" key="1">
    <source>
        <dbReference type="SAM" id="MobiDB-lite"/>
    </source>
</evidence>
<feature type="region of interest" description="Disordered" evidence="1">
    <location>
        <begin position="569"/>
        <end position="589"/>
    </location>
</feature>
<protein>
    <submittedName>
        <fullName evidence="2">Uncharacterized protein</fullName>
    </submittedName>
</protein>
<dbReference type="RefSeq" id="XP_011128762.1">
    <property type="nucleotide sequence ID" value="XM_011130460.1"/>
</dbReference>
<sequence>MAVNILGKLTASSNTVVPSRPKRVNRKKNDNVYEFIDYVTSVAQRKVQRSYEMERRLISDPTFRNNYSMRSLVARQYYRGYGLCKKLLDDEKILGCLTIVGRLELGIFVYWLLAKSLVKKKHFVEAASIFDRIVRLLTVLVRHDSAKADGLGKDGGLARNGDLAAHRLSKDVVELSSPDKGPGEDGDTVALVALGGGLHQRENSSRQTEQRQLLNMILDDLMLCKSNVGEASTVTGGSSSDGGADKRGDQRAIKVKVAIETLEELYAHANQHFENAQMPNIQDFGFPLADACFDHIGEVMTLEQLDIVLRQTLEQRSNPPPSLEGLLGDLSATSAPLMSSELCRLSLALLLVRDLLDAHRETVLSILQSLEPMVISNLLFQNRQAVDRITERFTLETTVKRIKDARQYLSHKFTKLTSWVDMPKVSLMLQNLESTYISLLLLCHNQCHQAYAVAKLVCQRTAGPLKLRPARFRPSLASSTEEFLKLLEKADMESPTGEVRALCLLACLTKPAEDSSRPDPWSTPEFRPRVGRGAPVSYQTAGVPQPFSSTKKEDDITYRLGNIERVGDREHLEETPAQQFARKRSDGDSLDEVRNLLEPVFGYKLPCAAPPIRFDLDPYAVDMEKALKGVKKATGS</sequence>
<evidence type="ECO:0000313" key="3">
    <source>
        <dbReference type="Proteomes" id="UP000019763"/>
    </source>
</evidence>
<reference evidence="2" key="1">
    <citation type="submission" date="2013-12" db="EMBL/GenBank/DDBJ databases">
        <authorList>
            <person name="Omoto C.K."/>
            <person name="Sibley D."/>
            <person name="Venepally P."/>
            <person name="Hadjithomas M."/>
            <person name="Karamycheva S."/>
            <person name="Brunk B."/>
            <person name="Roos D."/>
            <person name="Caler E."/>
            <person name="Lorenzi H."/>
        </authorList>
    </citation>
    <scope>NUCLEOTIDE SEQUENCE</scope>
</reference>
<gene>
    <name evidence="2" type="ORF">GNI_010380</name>
</gene>
<dbReference type="GeneID" id="22910625"/>
<proteinExistence type="predicted"/>
<name>A0A023BD61_GRENI</name>
<dbReference type="AlphaFoldDB" id="A0A023BD61"/>
<keyword evidence="3" id="KW-1185">Reference proteome</keyword>
<organism evidence="2 3">
    <name type="scientific">Gregarina niphandrodes</name>
    <name type="common">Septate eugregarine</name>
    <dbReference type="NCBI Taxonomy" id="110365"/>
    <lineage>
        <taxon>Eukaryota</taxon>
        <taxon>Sar</taxon>
        <taxon>Alveolata</taxon>
        <taxon>Apicomplexa</taxon>
        <taxon>Conoidasida</taxon>
        <taxon>Gregarinasina</taxon>
        <taxon>Eugregarinorida</taxon>
        <taxon>Gregarinidae</taxon>
        <taxon>Gregarina</taxon>
    </lineage>
</organism>
<dbReference type="VEuPathDB" id="CryptoDB:GNI_010380"/>
<dbReference type="Proteomes" id="UP000019763">
    <property type="component" value="Unassembled WGS sequence"/>
</dbReference>
<feature type="compositionally biased region" description="Polar residues" evidence="1">
    <location>
        <begin position="537"/>
        <end position="549"/>
    </location>
</feature>
<dbReference type="EMBL" id="AFNH02000079">
    <property type="protein sequence ID" value="EZG86311.1"/>
    <property type="molecule type" value="Genomic_DNA"/>
</dbReference>
<comment type="caution">
    <text evidence="2">The sequence shown here is derived from an EMBL/GenBank/DDBJ whole genome shotgun (WGS) entry which is preliminary data.</text>
</comment>
<accession>A0A023BD61</accession>
<feature type="region of interest" description="Disordered" evidence="1">
    <location>
        <begin position="512"/>
        <end position="551"/>
    </location>
</feature>
<evidence type="ECO:0000313" key="2">
    <source>
        <dbReference type="EMBL" id="EZG86311.1"/>
    </source>
</evidence>